<dbReference type="InterPro" id="IPR006645">
    <property type="entry name" value="NGN-like_dom"/>
</dbReference>
<dbReference type="InterPro" id="IPR036735">
    <property type="entry name" value="NGN_dom_sf"/>
</dbReference>
<evidence type="ECO:0000313" key="3">
    <source>
        <dbReference type="EMBL" id="KKM25945.1"/>
    </source>
</evidence>
<sequence length="131" mass="15685">MAEKKRWHSWVIKRNRYENVIGHIREKVPEIDKYFYPLIKKEYQTKRGIRVKDRPLYEGYLFVRYNNHAEVFHKMSQYPFVTTYAGTVEEHEISRMEEAQGKLLTEIKTSRFSGYGGSGRTSTRKGGRDRF</sequence>
<reference evidence="3" key="1">
    <citation type="journal article" date="2015" name="Nature">
        <title>Complex archaea that bridge the gap between prokaryotes and eukaryotes.</title>
        <authorList>
            <person name="Spang A."/>
            <person name="Saw J.H."/>
            <person name="Jorgensen S.L."/>
            <person name="Zaremba-Niedzwiedzka K."/>
            <person name="Martijn J."/>
            <person name="Lind A.E."/>
            <person name="van Eijk R."/>
            <person name="Schleper C."/>
            <person name="Guy L."/>
            <person name="Ettema T.J."/>
        </authorList>
    </citation>
    <scope>NUCLEOTIDE SEQUENCE</scope>
</reference>
<protein>
    <recommendedName>
        <fullName evidence="2">NusG-like N-terminal domain-containing protein</fullName>
    </recommendedName>
</protein>
<proteinExistence type="predicted"/>
<dbReference type="EMBL" id="LAZR01012607">
    <property type="protein sequence ID" value="KKM25945.1"/>
    <property type="molecule type" value="Genomic_DNA"/>
</dbReference>
<dbReference type="AlphaFoldDB" id="A0A0F9LES5"/>
<dbReference type="Pfam" id="PF02357">
    <property type="entry name" value="NusG"/>
    <property type="match status" value="1"/>
</dbReference>
<dbReference type="GO" id="GO:0006354">
    <property type="term" value="P:DNA-templated transcription elongation"/>
    <property type="evidence" value="ECO:0007669"/>
    <property type="project" value="InterPro"/>
</dbReference>
<dbReference type="SUPFAM" id="SSF82679">
    <property type="entry name" value="N-utilization substance G protein NusG, N-terminal domain"/>
    <property type="match status" value="1"/>
</dbReference>
<comment type="caution">
    <text evidence="3">The sequence shown here is derived from an EMBL/GenBank/DDBJ whole genome shotgun (WGS) entry which is preliminary data.</text>
</comment>
<evidence type="ECO:0000256" key="1">
    <source>
        <dbReference type="ARBA" id="ARBA00023163"/>
    </source>
</evidence>
<keyword evidence="1" id="KW-0804">Transcription</keyword>
<name>A0A0F9LES5_9ZZZZ</name>
<accession>A0A0F9LES5</accession>
<dbReference type="Gene3D" id="3.30.70.940">
    <property type="entry name" value="NusG, N-terminal domain"/>
    <property type="match status" value="1"/>
</dbReference>
<organism evidence="3">
    <name type="scientific">marine sediment metagenome</name>
    <dbReference type="NCBI Taxonomy" id="412755"/>
    <lineage>
        <taxon>unclassified sequences</taxon>
        <taxon>metagenomes</taxon>
        <taxon>ecological metagenomes</taxon>
    </lineage>
</organism>
<gene>
    <name evidence="3" type="ORF">LCGC14_1589900</name>
</gene>
<evidence type="ECO:0000259" key="2">
    <source>
        <dbReference type="Pfam" id="PF02357"/>
    </source>
</evidence>
<feature type="domain" description="NusG-like N-terminal" evidence="2">
    <location>
        <begin position="6"/>
        <end position="96"/>
    </location>
</feature>